<dbReference type="GO" id="GO:0006457">
    <property type="term" value="P:protein folding"/>
    <property type="evidence" value="ECO:0007669"/>
    <property type="project" value="TreeGrafter"/>
</dbReference>
<dbReference type="SUPFAM" id="SSF50891">
    <property type="entry name" value="Cyclophilin-like"/>
    <property type="match status" value="1"/>
</dbReference>
<comment type="caution">
    <text evidence="4">The sequence shown here is derived from an EMBL/GenBank/DDBJ whole genome shotgun (WGS) entry which is preliminary data.</text>
</comment>
<keyword evidence="1" id="KW-0697">Rotamase</keyword>
<evidence type="ECO:0000256" key="2">
    <source>
        <dbReference type="SAM" id="MobiDB-lite"/>
    </source>
</evidence>
<feature type="non-terminal residue" evidence="4">
    <location>
        <position position="1"/>
    </location>
</feature>
<name>K0RSK9_THAOC</name>
<evidence type="ECO:0000259" key="3">
    <source>
        <dbReference type="PROSITE" id="PS50072"/>
    </source>
</evidence>
<proteinExistence type="inferred from homology"/>
<comment type="similarity">
    <text evidence="1">Belongs to the cyclophilin-type PPIase family.</text>
</comment>
<accession>K0RSK9</accession>
<dbReference type="EC" id="5.2.1.8" evidence="1"/>
<dbReference type="OrthoDB" id="408413at2759"/>
<feature type="compositionally biased region" description="Basic residues" evidence="2">
    <location>
        <begin position="163"/>
        <end position="181"/>
    </location>
</feature>
<keyword evidence="1" id="KW-0413">Isomerase</keyword>
<dbReference type="Proteomes" id="UP000266841">
    <property type="component" value="Unassembled WGS sequence"/>
</dbReference>
<feature type="region of interest" description="Disordered" evidence="2">
    <location>
        <begin position="142"/>
        <end position="224"/>
    </location>
</feature>
<dbReference type="InterPro" id="IPR002130">
    <property type="entry name" value="Cyclophilin-type_PPIase_dom"/>
</dbReference>
<dbReference type="OMA" id="HRTHFDE"/>
<keyword evidence="5" id="KW-1185">Reference proteome</keyword>
<comment type="catalytic activity">
    <reaction evidence="1">
        <text>[protein]-peptidylproline (omega=180) = [protein]-peptidylproline (omega=0)</text>
        <dbReference type="Rhea" id="RHEA:16237"/>
        <dbReference type="Rhea" id="RHEA-COMP:10747"/>
        <dbReference type="Rhea" id="RHEA-COMP:10748"/>
        <dbReference type="ChEBI" id="CHEBI:83833"/>
        <dbReference type="ChEBI" id="CHEBI:83834"/>
        <dbReference type="EC" id="5.2.1.8"/>
    </reaction>
</comment>
<dbReference type="GO" id="GO:0016018">
    <property type="term" value="F:cyclosporin A binding"/>
    <property type="evidence" value="ECO:0007669"/>
    <property type="project" value="TreeGrafter"/>
</dbReference>
<evidence type="ECO:0000313" key="4">
    <source>
        <dbReference type="EMBL" id="EJK56778.1"/>
    </source>
</evidence>
<reference evidence="4 5" key="1">
    <citation type="journal article" date="2012" name="Genome Biol.">
        <title>Genome and low-iron response of an oceanic diatom adapted to chronic iron limitation.</title>
        <authorList>
            <person name="Lommer M."/>
            <person name="Specht M."/>
            <person name="Roy A.S."/>
            <person name="Kraemer L."/>
            <person name="Andreson R."/>
            <person name="Gutowska M.A."/>
            <person name="Wolf J."/>
            <person name="Bergner S.V."/>
            <person name="Schilhabel M.B."/>
            <person name="Klostermeier U.C."/>
            <person name="Beiko R.G."/>
            <person name="Rosenstiel P."/>
            <person name="Hippler M."/>
            <person name="Laroche J."/>
        </authorList>
    </citation>
    <scope>NUCLEOTIDE SEQUENCE [LARGE SCALE GENOMIC DNA]</scope>
    <source>
        <strain evidence="4 5">CCMP1005</strain>
    </source>
</reference>
<evidence type="ECO:0000256" key="1">
    <source>
        <dbReference type="RuleBase" id="RU363019"/>
    </source>
</evidence>
<dbReference type="eggNOG" id="KOG0865">
    <property type="taxonomic scope" value="Eukaryota"/>
</dbReference>
<dbReference type="PROSITE" id="PS50072">
    <property type="entry name" value="CSA_PPIASE_2"/>
    <property type="match status" value="1"/>
</dbReference>
<protein>
    <recommendedName>
        <fullName evidence="1">Peptidyl-prolyl cis-trans isomerase</fullName>
        <shortName evidence="1">PPIase</shortName>
        <ecNumber evidence="1">5.2.1.8</ecNumber>
    </recommendedName>
</protein>
<dbReference type="EMBL" id="AGNL01030532">
    <property type="protein sequence ID" value="EJK56778.1"/>
    <property type="molecule type" value="Genomic_DNA"/>
</dbReference>
<dbReference type="Pfam" id="PF00160">
    <property type="entry name" value="Pro_isomerase"/>
    <property type="match status" value="1"/>
</dbReference>
<feature type="compositionally biased region" description="Basic and acidic residues" evidence="2">
    <location>
        <begin position="200"/>
        <end position="210"/>
    </location>
</feature>
<dbReference type="PANTHER" id="PTHR11071">
    <property type="entry name" value="PEPTIDYL-PROLYL CIS-TRANS ISOMERASE"/>
    <property type="match status" value="1"/>
</dbReference>
<feature type="compositionally biased region" description="Basic residues" evidence="2">
    <location>
        <begin position="188"/>
        <end position="199"/>
    </location>
</feature>
<feature type="compositionally biased region" description="Low complexity" evidence="2">
    <location>
        <begin position="150"/>
        <end position="160"/>
    </location>
</feature>
<feature type="compositionally biased region" description="Basic residues" evidence="2">
    <location>
        <begin position="211"/>
        <end position="224"/>
    </location>
</feature>
<dbReference type="Gene3D" id="2.40.100.10">
    <property type="entry name" value="Cyclophilin-like"/>
    <property type="match status" value="1"/>
</dbReference>
<dbReference type="InterPro" id="IPR029000">
    <property type="entry name" value="Cyclophilin-like_dom_sf"/>
</dbReference>
<feature type="domain" description="PPIase cyclophilin-type" evidence="3">
    <location>
        <begin position="33"/>
        <end position="140"/>
    </location>
</feature>
<dbReference type="PRINTS" id="PR00153">
    <property type="entry name" value="CSAPPISMRASE"/>
</dbReference>
<comment type="function">
    <text evidence="1">PPIases accelerate the folding of proteins. It catalyzes the cis-trans isomerization of proline imidic peptide bonds in oligopeptides.</text>
</comment>
<dbReference type="PANTHER" id="PTHR11071:SF561">
    <property type="entry name" value="PEPTIDYL-PROLYL CIS-TRANS ISOMERASE D-RELATED"/>
    <property type="match status" value="1"/>
</dbReference>
<evidence type="ECO:0000313" key="5">
    <source>
        <dbReference type="Proteomes" id="UP000266841"/>
    </source>
</evidence>
<dbReference type="GO" id="GO:0005737">
    <property type="term" value="C:cytoplasm"/>
    <property type="evidence" value="ECO:0007669"/>
    <property type="project" value="TreeGrafter"/>
</dbReference>
<dbReference type="AlphaFoldDB" id="K0RSK9"/>
<sequence length="224" mass="25312">TISPNFAARQPQQKETRLTMNRPIVALIFTGKKGGDFTKFDGSGGFCAPATNNGQATFPDESFVNSHCREGVLSMANKGPNTNGSQFFITLAKQPHLDKKHCAFGTVVEGMDVVHEIAKVETENERPTLLQRCQIVDCGLGRGTADSEESSSACGSSGSSLRRDRRKKSKKSKHQKRKHRTHFDEREHKRKKRKHKRSKRDYSSSDDDSRRRSKSRRKRARHRS</sequence>
<dbReference type="GO" id="GO:0003755">
    <property type="term" value="F:peptidyl-prolyl cis-trans isomerase activity"/>
    <property type="evidence" value="ECO:0007669"/>
    <property type="project" value="UniProtKB-UniRule"/>
</dbReference>
<organism evidence="4 5">
    <name type="scientific">Thalassiosira oceanica</name>
    <name type="common">Marine diatom</name>
    <dbReference type="NCBI Taxonomy" id="159749"/>
    <lineage>
        <taxon>Eukaryota</taxon>
        <taxon>Sar</taxon>
        <taxon>Stramenopiles</taxon>
        <taxon>Ochrophyta</taxon>
        <taxon>Bacillariophyta</taxon>
        <taxon>Coscinodiscophyceae</taxon>
        <taxon>Thalassiosirophycidae</taxon>
        <taxon>Thalassiosirales</taxon>
        <taxon>Thalassiosiraceae</taxon>
        <taxon>Thalassiosira</taxon>
    </lineage>
</organism>
<gene>
    <name evidence="4" type="ORF">THAOC_23263</name>
</gene>